<evidence type="ECO:0000313" key="1">
    <source>
        <dbReference type="EMBL" id="PSC71388.1"/>
    </source>
</evidence>
<name>A0A2P6VBE1_9CHLO</name>
<organism evidence="1 2">
    <name type="scientific">Micractinium conductrix</name>
    <dbReference type="NCBI Taxonomy" id="554055"/>
    <lineage>
        <taxon>Eukaryota</taxon>
        <taxon>Viridiplantae</taxon>
        <taxon>Chlorophyta</taxon>
        <taxon>core chlorophytes</taxon>
        <taxon>Trebouxiophyceae</taxon>
        <taxon>Chlorellales</taxon>
        <taxon>Chlorellaceae</taxon>
        <taxon>Chlorella clade</taxon>
        <taxon>Micractinium</taxon>
    </lineage>
</organism>
<sequence>MEQMQLAASEAADVLPRAANALWLKAQHAERKEAARRQFARQKREARVLGLAAP</sequence>
<gene>
    <name evidence="1" type="ORF">C2E20_5391</name>
</gene>
<protein>
    <submittedName>
        <fullName evidence="1">Uncharacterized protein</fullName>
    </submittedName>
</protein>
<accession>A0A2P6VBE1</accession>
<evidence type="ECO:0000313" key="2">
    <source>
        <dbReference type="Proteomes" id="UP000239649"/>
    </source>
</evidence>
<comment type="caution">
    <text evidence="1">The sequence shown here is derived from an EMBL/GenBank/DDBJ whole genome shotgun (WGS) entry which is preliminary data.</text>
</comment>
<reference evidence="1 2" key="1">
    <citation type="journal article" date="2018" name="Plant J.">
        <title>Genome sequences of Chlorella sorokiniana UTEX 1602 and Micractinium conductrix SAG 241.80: implications to maltose excretion by a green alga.</title>
        <authorList>
            <person name="Arriola M.B."/>
            <person name="Velmurugan N."/>
            <person name="Zhang Y."/>
            <person name="Plunkett M.H."/>
            <person name="Hondzo H."/>
            <person name="Barney B.M."/>
        </authorList>
    </citation>
    <scope>NUCLEOTIDE SEQUENCE [LARGE SCALE GENOMIC DNA]</scope>
    <source>
        <strain evidence="1 2">SAG 241.80</strain>
    </source>
</reference>
<dbReference type="EMBL" id="LHPF02000015">
    <property type="protein sequence ID" value="PSC71388.1"/>
    <property type="molecule type" value="Genomic_DNA"/>
</dbReference>
<proteinExistence type="predicted"/>
<dbReference type="Proteomes" id="UP000239649">
    <property type="component" value="Unassembled WGS sequence"/>
</dbReference>
<dbReference type="AlphaFoldDB" id="A0A2P6VBE1"/>
<keyword evidence="2" id="KW-1185">Reference proteome</keyword>